<dbReference type="PANTHER" id="PTHR42760">
    <property type="entry name" value="SHORT-CHAIN DEHYDROGENASES/REDUCTASES FAMILY MEMBER"/>
    <property type="match status" value="1"/>
</dbReference>
<comment type="similarity">
    <text evidence="2 6">Belongs to the short-chain dehydrogenases/reductases (SDR) family.</text>
</comment>
<dbReference type="EMBL" id="CP092877">
    <property type="protein sequence ID" value="UYV77818.1"/>
    <property type="molecule type" value="Genomic_DNA"/>
</dbReference>
<dbReference type="Proteomes" id="UP001235939">
    <property type="component" value="Chromosome 15"/>
</dbReference>
<keyword evidence="8" id="KW-1185">Reference proteome</keyword>
<evidence type="ECO:0000256" key="6">
    <source>
        <dbReference type="RuleBase" id="RU000363"/>
    </source>
</evidence>
<organism evidence="7 8">
    <name type="scientific">Cordylochernes scorpioides</name>
    <dbReference type="NCBI Taxonomy" id="51811"/>
    <lineage>
        <taxon>Eukaryota</taxon>
        <taxon>Metazoa</taxon>
        <taxon>Ecdysozoa</taxon>
        <taxon>Arthropoda</taxon>
        <taxon>Chelicerata</taxon>
        <taxon>Arachnida</taxon>
        <taxon>Pseudoscorpiones</taxon>
        <taxon>Cheliferoidea</taxon>
        <taxon>Chernetidae</taxon>
        <taxon>Cordylochernes</taxon>
    </lineage>
</organism>
<dbReference type="InterPro" id="IPR020904">
    <property type="entry name" value="Sc_DH/Rdtase_CS"/>
</dbReference>
<evidence type="ECO:0000256" key="4">
    <source>
        <dbReference type="ARBA" id="ARBA00041580"/>
    </source>
</evidence>
<dbReference type="PANTHER" id="PTHR42760:SF133">
    <property type="entry name" value="3-OXOACYL-[ACYL-CARRIER-PROTEIN] REDUCTASE"/>
    <property type="match status" value="1"/>
</dbReference>
<proteinExistence type="inferred from homology"/>
<evidence type="ECO:0000313" key="7">
    <source>
        <dbReference type="EMBL" id="UYV77818.1"/>
    </source>
</evidence>
<dbReference type="Pfam" id="PF00106">
    <property type="entry name" value="adh_short"/>
    <property type="match status" value="1"/>
</dbReference>
<sequence length="182" mass="19491">MQPSQDALGLACDVQDEGQVEDCIKRVESTLGPIDILVNSAGITENRLLIQSSADVLRNQLATNTVGVHNTCRAVLKSMLRRKNGSIVNIGSVVGLHGNQGQTAYSSSKSALVGFTKSLAKEVSPRGIRVNLICPGFIATDMTTDLDARLYLPRVPLRRIGQPEEVAELVLYIANATYVTGA</sequence>
<reference evidence="7 8" key="1">
    <citation type="submission" date="2022-01" db="EMBL/GenBank/DDBJ databases">
        <title>A chromosomal length assembly of Cordylochernes scorpioides.</title>
        <authorList>
            <person name="Zeh D."/>
            <person name="Zeh J."/>
        </authorList>
    </citation>
    <scope>NUCLEOTIDE SEQUENCE [LARGE SCALE GENOMIC DNA]</scope>
    <source>
        <strain evidence="7">IN4F17</strain>
        <tissue evidence="7">Whole Body</tissue>
    </source>
</reference>
<dbReference type="Gene3D" id="3.40.50.720">
    <property type="entry name" value="NAD(P)-binding Rossmann-like Domain"/>
    <property type="match status" value="1"/>
</dbReference>
<comment type="pathway">
    <text evidence="1">Lipid metabolism; fatty acid biosynthesis.</text>
</comment>
<name>A0ABY6LD57_9ARAC</name>
<evidence type="ECO:0000313" key="8">
    <source>
        <dbReference type="Proteomes" id="UP001235939"/>
    </source>
</evidence>
<dbReference type="PROSITE" id="PS00061">
    <property type="entry name" value="ADH_SHORT"/>
    <property type="match status" value="1"/>
</dbReference>
<dbReference type="InterPro" id="IPR036291">
    <property type="entry name" value="NAD(P)-bd_dom_sf"/>
</dbReference>
<protein>
    <recommendedName>
        <fullName evidence="5">3-ketoacyl-[acyl-carrier-protein] reductase beta subunit</fullName>
    </recommendedName>
    <alternativeName>
        <fullName evidence="4">Quinone reductase CBR4</fullName>
    </alternativeName>
</protein>
<dbReference type="InterPro" id="IPR002347">
    <property type="entry name" value="SDR_fam"/>
</dbReference>
<evidence type="ECO:0000256" key="2">
    <source>
        <dbReference type="ARBA" id="ARBA00006484"/>
    </source>
</evidence>
<gene>
    <name evidence="7" type="ORF">LAZ67_15002430</name>
</gene>
<feature type="non-terminal residue" evidence="7">
    <location>
        <position position="182"/>
    </location>
</feature>
<keyword evidence="3" id="KW-0560">Oxidoreductase</keyword>
<dbReference type="PRINTS" id="PR00080">
    <property type="entry name" value="SDRFAMILY"/>
</dbReference>
<evidence type="ECO:0000256" key="3">
    <source>
        <dbReference type="ARBA" id="ARBA00023002"/>
    </source>
</evidence>
<evidence type="ECO:0000256" key="5">
    <source>
        <dbReference type="ARBA" id="ARBA00041707"/>
    </source>
</evidence>
<dbReference type="SUPFAM" id="SSF51735">
    <property type="entry name" value="NAD(P)-binding Rossmann-fold domains"/>
    <property type="match status" value="1"/>
</dbReference>
<dbReference type="PRINTS" id="PR00081">
    <property type="entry name" value="GDHRDH"/>
</dbReference>
<evidence type="ECO:0000256" key="1">
    <source>
        <dbReference type="ARBA" id="ARBA00005194"/>
    </source>
</evidence>
<accession>A0ABY6LD57</accession>